<dbReference type="Proteomes" id="UP001219525">
    <property type="component" value="Unassembled WGS sequence"/>
</dbReference>
<comment type="caution">
    <text evidence="1">The sequence shown here is derived from an EMBL/GenBank/DDBJ whole genome shotgun (WGS) entry which is preliminary data.</text>
</comment>
<name>A0AAD6XZQ2_9AGAR</name>
<evidence type="ECO:0000313" key="1">
    <source>
        <dbReference type="EMBL" id="KAJ7192372.1"/>
    </source>
</evidence>
<accession>A0AAD6XZQ2</accession>
<reference evidence="1" key="1">
    <citation type="submission" date="2023-03" db="EMBL/GenBank/DDBJ databases">
        <title>Massive genome expansion in bonnet fungi (Mycena s.s.) driven by repeated elements and novel gene families across ecological guilds.</title>
        <authorList>
            <consortium name="Lawrence Berkeley National Laboratory"/>
            <person name="Harder C.B."/>
            <person name="Miyauchi S."/>
            <person name="Viragh M."/>
            <person name="Kuo A."/>
            <person name="Thoen E."/>
            <person name="Andreopoulos B."/>
            <person name="Lu D."/>
            <person name="Skrede I."/>
            <person name="Drula E."/>
            <person name="Henrissat B."/>
            <person name="Morin E."/>
            <person name="Kohler A."/>
            <person name="Barry K."/>
            <person name="LaButti K."/>
            <person name="Morin E."/>
            <person name="Salamov A."/>
            <person name="Lipzen A."/>
            <person name="Mereny Z."/>
            <person name="Hegedus B."/>
            <person name="Baldrian P."/>
            <person name="Stursova M."/>
            <person name="Weitz H."/>
            <person name="Taylor A."/>
            <person name="Grigoriev I.V."/>
            <person name="Nagy L.G."/>
            <person name="Martin F."/>
            <person name="Kauserud H."/>
        </authorList>
    </citation>
    <scope>NUCLEOTIDE SEQUENCE</scope>
    <source>
        <strain evidence="1">9144</strain>
    </source>
</reference>
<protein>
    <submittedName>
        <fullName evidence="1">Uncharacterized protein</fullName>
    </submittedName>
</protein>
<proteinExistence type="predicted"/>
<sequence>TNGAAVCAVCLGLHPDPANCNARVFWNGGETRSHRMDRKLYNSRGDNLCLDFQLPRGCQGRAGPKHIHECSGCGANNHGASRCPRRQT</sequence>
<dbReference type="AlphaFoldDB" id="A0AAD6XZQ2"/>
<gene>
    <name evidence="1" type="ORF">GGX14DRAFT_380193</name>
</gene>
<evidence type="ECO:0000313" key="2">
    <source>
        <dbReference type="Proteomes" id="UP001219525"/>
    </source>
</evidence>
<organism evidence="1 2">
    <name type="scientific">Mycena pura</name>
    <dbReference type="NCBI Taxonomy" id="153505"/>
    <lineage>
        <taxon>Eukaryota</taxon>
        <taxon>Fungi</taxon>
        <taxon>Dikarya</taxon>
        <taxon>Basidiomycota</taxon>
        <taxon>Agaricomycotina</taxon>
        <taxon>Agaricomycetes</taxon>
        <taxon>Agaricomycetidae</taxon>
        <taxon>Agaricales</taxon>
        <taxon>Marasmiineae</taxon>
        <taxon>Mycenaceae</taxon>
        <taxon>Mycena</taxon>
    </lineage>
</organism>
<dbReference type="EMBL" id="JARJCW010000121">
    <property type="protein sequence ID" value="KAJ7192372.1"/>
    <property type="molecule type" value="Genomic_DNA"/>
</dbReference>
<keyword evidence="2" id="KW-1185">Reference proteome</keyword>
<feature type="non-terminal residue" evidence="1">
    <location>
        <position position="1"/>
    </location>
</feature>